<gene>
    <name evidence="1" type="ORF">Geonosis_00070</name>
</gene>
<proteinExistence type="predicted"/>
<protein>
    <submittedName>
        <fullName evidence="1">Uncharacterized protein</fullName>
    </submittedName>
</protein>
<evidence type="ECO:0000313" key="1">
    <source>
        <dbReference type="EMBL" id="XBM95035.1"/>
    </source>
</evidence>
<organism evidence="1">
    <name type="scientific">Streptomyces phage Geonosis</name>
    <dbReference type="NCBI Taxonomy" id="3158856"/>
    <lineage>
        <taxon>Viruses</taxon>
        <taxon>Duplodnaviria</taxon>
        <taxon>Heunggongvirae</taxon>
        <taxon>Uroviricota</taxon>
        <taxon>Caudoviricetes</taxon>
    </lineage>
</organism>
<name>A0AAU7GWG2_9CAUD</name>
<accession>A0AAU7GWG2</accession>
<dbReference type="EMBL" id="PP750866">
    <property type="protein sequence ID" value="XBM95035.1"/>
    <property type="molecule type" value="Genomic_DNA"/>
</dbReference>
<reference evidence="1" key="1">
    <citation type="submission" date="2024-05" db="EMBL/GenBank/DDBJ databases">
        <title>Isolation and characterization of the new Streptomyces phages Kamino, Geonosis, Abafar and Scarif infecting a broad range of host species.</title>
        <authorList>
            <person name="Rackow B."/>
            <person name="Rolland C."/>
            <person name="Mohnen I."/>
            <person name="Wittmann J."/>
            <person name="Muesken M."/>
            <person name="Overmann J."/>
            <person name="Frunzke J."/>
        </authorList>
    </citation>
    <scope>NUCLEOTIDE SEQUENCE</scope>
</reference>
<sequence length="86" mass="9423">MRFPSGTGTTSPVIVLTAHASPGFQPVRSSPSAVLRVRRVNRAWPPVFPSRSSMRVPSRSRNAARSCASFFRNVARSMLPFSVSFT</sequence>